<dbReference type="GO" id="GO:0016836">
    <property type="term" value="F:hydro-lyase activity"/>
    <property type="evidence" value="ECO:0007669"/>
    <property type="project" value="InterPro"/>
</dbReference>
<dbReference type="AlphaFoldDB" id="A0A9D1QXU6"/>
<accession>A0A9D1QXU6</accession>
<dbReference type="Pfam" id="PF01256">
    <property type="entry name" value="Carb_kinase"/>
    <property type="match status" value="1"/>
</dbReference>
<dbReference type="InterPro" id="IPR029056">
    <property type="entry name" value="Ribokinase-like"/>
</dbReference>
<comment type="caution">
    <text evidence="2">The sequence shown here is derived from an EMBL/GenBank/DDBJ whole genome shotgun (WGS) entry which is preliminary data.</text>
</comment>
<dbReference type="GO" id="GO:0016301">
    <property type="term" value="F:kinase activity"/>
    <property type="evidence" value="ECO:0007669"/>
    <property type="project" value="UniProtKB-KW"/>
</dbReference>
<dbReference type="EMBL" id="DXGI01000072">
    <property type="protein sequence ID" value="HIW77883.1"/>
    <property type="molecule type" value="Genomic_DNA"/>
</dbReference>
<dbReference type="Proteomes" id="UP000824264">
    <property type="component" value="Unassembled WGS sequence"/>
</dbReference>
<name>A0A9D1QXU6_9BACT</name>
<keyword evidence="2" id="KW-0808">Transferase</keyword>
<gene>
    <name evidence="2" type="ORF">H9874_01890</name>
</gene>
<reference evidence="2" key="2">
    <citation type="submission" date="2021-04" db="EMBL/GenBank/DDBJ databases">
        <authorList>
            <person name="Gilroy R."/>
        </authorList>
    </citation>
    <scope>NUCLEOTIDE SEQUENCE</scope>
    <source>
        <strain evidence="2">ChiSxjej5B17-1746</strain>
    </source>
</reference>
<dbReference type="InterPro" id="IPR000631">
    <property type="entry name" value="CARKD"/>
</dbReference>
<evidence type="ECO:0000313" key="2">
    <source>
        <dbReference type="EMBL" id="HIW77883.1"/>
    </source>
</evidence>
<reference evidence="2" key="1">
    <citation type="journal article" date="2021" name="PeerJ">
        <title>Extensive microbial diversity within the chicken gut microbiome revealed by metagenomics and culture.</title>
        <authorList>
            <person name="Gilroy R."/>
            <person name="Ravi A."/>
            <person name="Getino M."/>
            <person name="Pursley I."/>
            <person name="Horton D.L."/>
            <person name="Alikhan N.F."/>
            <person name="Baker D."/>
            <person name="Gharbi K."/>
            <person name="Hall N."/>
            <person name="Watson M."/>
            <person name="Adriaenssens E.M."/>
            <person name="Foster-Nyarko E."/>
            <person name="Jarju S."/>
            <person name="Secka A."/>
            <person name="Antonio M."/>
            <person name="Oren A."/>
            <person name="Chaudhuri R.R."/>
            <person name="La Ragione R."/>
            <person name="Hildebrand F."/>
            <person name="Pallen M.J."/>
        </authorList>
    </citation>
    <scope>NUCLEOTIDE SEQUENCE</scope>
    <source>
        <strain evidence="2">ChiSxjej5B17-1746</strain>
    </source>
</reference>
<dbReference type="SUPFAM" id="SSF53613">
    <property type="entry name" value="Ribokinase-like"/>
    <property type="match status" value="1"/>
</dbReference>
<evidence type="ECO:0000259" key="1">
    <source>
        <dbReference type="Pfam" id="PF01256"/>
    </source>
</evidence>
<proteinExistence type="predicted"/>
<organism evidence="2 3">
    <name type="scientific">Candidatus Bilophila faecipullorum</name>
    <dbReference type="NCBI Taxonomy" id="2838482"/>
    <lineage>
        <taxon>Bacteria</taxon>
        <taxon>Pseudomonadati</taxon>
        <taxon>Thermodesulfobacteriota</taxon>
        <taxon>Desulfovibrionia</taxon>
        <taxon>Desulfovibrionales</taxon>
        <taxon>Desulfovibrionaceae</taxon>
        <taxon>Bilophila</taxon>
    </lineage>
</organism>
<feature type="domain" description="YjeF C-terminal" evidence="1">
    <location>
        <begin position="119"/>
        <end position="268"/>
    </location>
</feature>
<keyword evidence="2" id="KW-0418">Kinase</keyword>
<dbReference type="Gene3D" id="3.40.1190.20">
    <property type="match status" value="1"/>
</dbReference>
<evidence type="ECO:0000313" key="3">
    <source>
        <dbReference type="Proteomes" id="UP000824264"/>
    </source>
</evidence>
<protein>
    <submittedName>
        <fullName evidence="2">Sugar kinase</fullName>
    </submittedName>
</protein>
<sequence length="304" mass="31982">MAWMICGTVPDASFPLVEGRWRLEGGLLHAEDGGLPPLPVRRGTPALLGTALLACEALGAEPPRALLAGDIGDGDGSRRLYGHLAASLKDARVEGLTFHYLFPDVDGHNRVLMALEDMDPKPTLVADAGFMYVAKMSGYADAYDLFTPDAGELAFLADEKAPHPFYTRGFLLAGDADVPELAARAHRHGNAARFLLVKGRTDRLVREGRVVGEVDGPQVPALEPIGGTGDVVTGLVTGLLASGMDMTRACLTAARAGRLAGLRAKPTPATQVGELLPFLPAALREALESPAGEAAQSPSRPPLR</sequence>